<dbReference type="AlphaFoldDB" id="A0A8B2NXA9"/>
<dbReference type="Pfam" id="PF05930">
    <property type="entry name" value="Phage_AlpA"/>
    <property type="match status" value="1"/>
</dbReference>
<accession>A0A8B2NXA9</accession>
<keyword evidence="2" id="KW-1185">Reference proteome</keyword>
<proteinExistence type="predicted"/>
<sequence>MERAVMDIDHNALRPITVQLKDAHKMIGIGRTSFYDLMKRPEFPRPVEIIPGRKSFVVSEIEQWVASRLAARGEAA</sequence>
<comment type="caution">
    <text evidence="1">The sequence shown here is derived from an EMBL/GenBank/DDBJ whole genome shotgun (WGS) entry which is preliminary data.</text>
</comment>
<evidence type="ECO:0000313" key="2">
    <source>
        <dbReference type="Proteomes" id="UP000249590"/>
    </source>
</evidence>
<dbReference type="Gene3D" id="1.10.238.160">
    <property type="match status" value="1"/>
</dbReference>
<protein>
    <submittedName>
        <fullName evidence="1">AlpA family transcriptional regulator</fullName>
    </submittedName>
</protein>
<evidence type="ECO:0000313" key="1">
    <source>
        <dbReference type="EMBL" id="RAI01011.1"/>
    </source>
</evidence>
<dbReference type="EMBL" id="QHHQ01000003">
    <property type="protein sequence ID" value="RAI01011.1"/>
    <property type="molecule type" value="Genomic_DNA"/>
</dbReference>
<reference evidence="1 2" key="1">
    <citation type="submission" date="2018-05" db="EMBL/GenBank/DDBJ databases">
        <title>Acuticoccus sediminis sp. nov., isolated from deep-sea sediment of Indian Ocean.</title>
        <authorList>
            <person name="Liu X."/>
            <person name="Lai Q."/>
            <person name="Du Y."/>
            <person name="Sun F."/>
            <person name="Zhang X."/>
            <person name="Wang S."/>
            <person name="Shao Z."/>
        </authorList>
    </citation>
    <scope>NUCLEOTIDE SEQUENCE [LARGE SCALE GENOMIC DNA]</scope>
    <source>
        <strain evidence="1 2">PTG4-2</strain>
    </source>
</reference>
<dbReference type="InterPro" id="IPR010260">
    <property type="entry name" value="AlpA"/>
</dbReference>
<dbReference type="Proteomes" id="UP000249590">
    <property type="component" value="Unassembled WGS sequence"/>
</dbReference>
<name>A0A8B2NXA9_9HYPH</name>
<organism evidence="1 2">
    <name type="scientific">Acuticoccus sediminis</name>
    <dbReference type="NCBI Taxonomy" id="2184697"/>
    <lineage>
        <taxon>Bacteria</taxon>
        <taxon>Pseudomonadati</taxon>
        <taxon>Pseudomonadota</taxon>
        <taxon>Alphaproteobacteria</taxon>
        <taxon>Hyphomicrobiales</taxon>
        <taxon>Amorphaceae</taxon>
        <taxon>Acuticoccus</taxon>
    </lineage>
</organism>
<gene>
    <name evidence="1" type="ORF">DLJ53_17460</name>
</gene>